<dbReference type="Proteomes" id="UP001488838">
    <property type="component" value="Unassembled WGS sequence"/>
</dbReference>
<organism evidence="4 5">
    <name type="scientific">Myodes glareolus</name>
    <name type="common">Bank vole</name>
    <name type="synonym">Clethrionomys glareolus</name>
    <dbReference type="NCBI Taxonomy" id="447135"/>
    <lineage>
        <taxon>Eukaryota</taxon>
        <taxon>Metazoa</taxon>
        <taxon>Chordata</taxon>
        <taxon>Craniata</taxon>
        <taxon>Vertebrata</taxon>
        <taxon>Euteleostomi</taxon>
        <taxon>Mammalia</taxon>
        <taxon>Eutheria</taxon>
        <taxon>Euarchontoglires</taxon>
        <taxon>Glires</taxon>
        <taxon>Rodentia</taxon>
        <taxon>Myomorpha</taxon>
        <taxon>Muroidea</taxon>
        <taxon>Cricetidae</taxon>
        <taxon>Arvicolinae</taxon>
        <taxon>Myodes</taxon>
    </lineage>
</organism>
<gene>
    <name evidence="4" type="ORF">U0070_011376</name>
</gene>
<protein>
    <recommendedName>
        <fullName evidence="3">DUF1899 domain-containing protein</fullName>
    </recommendedName>
</protein>
<dbReference type="EMBL" id="JBBHLL010000283">
    <property type="protein sequence ID" value="KAK7807031.1"/>
    <property type="molecule type" value="Genomic_DNA"/>
</dbReference>
<dbReference type="Pfam" id="PF08953">
    <property type="entry name" value="DUF1899"/>
    <property type="match status" value="1"/>
</dbReference>
<keyword evidence="2" id="KW-0677">Repeat</keyword>
<feature type="domain" description="DUF1899" evidence="3">
    <location>
        <begin position="46"/>
        <end position="85"/>
    </location>
</feature>
<evidence type="ECO:0000313" key="4">
    <source>
        <dbReference type="EMBL" id="KAK7807031.1"/>
    </source>
</evidence>
<dbReference type="AlphaFoldDB" id="A0AAW0HYD0"/>
<dbReference type="InterPro" id="IPR015048">
    <property type="entry name" value="DUF1899"/>
</dbReference>
<name>A0AAW0HYD0_MYOGA</name>
<keyword evidence="1" id="KW-0853">WD repeat</keyword>
<comment type="caution">
    <text evidence="4">The sequence shown here is derived from an EMBL/GenBank/DDBJ whole genome shotgun (WGS) entry which is preliminary data.</text>
</comment>
<accession>A0AAW0HYD0</accession>
<reference evidence="4 5" key="1">
    <citation type="journal article" date="2023" name="bioRxiv">
        <title>Conserved and derived expression patterns and positive selection on dental genes reveal complex evolutionary context of ever-growing rodent molars.</title>
        <authorList>
            <person name="Calamari Z.T."/>
            <person name="Song A."/>
            <person name="Cohen E."/>
            <person name="Akter M."/>
            <person name="Roy R.D."/>
            <person name="Hallikas O."/>
            <person name="Christensen M.M."/>
            <person name="Li P."/>
            <person name="Marangoni P."/>
            <person name="Jernvall J."/>
            <person name="Klein O.D."/>
        </authorList>
    </citation>
    <scope>NUCLEOTIDE SEQUENCE [LARGE SCALE GENOMIC DNA]</scope>
    <source>
        <strain evidence="4">V071</strain>
    </source>
</reference>
<evidence type="ECO:0000256" key="2">
    <source>
        <dbReference type="ARBA" id="ARBA00022737"/>
    </source>
</evidence>
<evidence type="ECO:0000256" key="1">
    <source>
        <dbReference type="ARBA" id="ARBA00022574"/>
    </source>
</evidence>
<proteinExistence type="predicted"/>
<sequence length="184" mass="20635">MARNLQLGKSHFSENLEVQTYPDSPSYKPSLSSWHGKEKTLKIILHTSQHNTFCTVNPKLLAVTVETSTKFGRGSFLVFPLSKMGHTDKAHPTVHEHTGSDWMLAGFNKVVLVWSLGTAKQLNSLYSDLTFYNSWNHRDASPAQFAKTRWGTLVTKQEKDHKGAIPGHVSGGQQGIHLQFQLHE</sequence>
<keyword evidence="5" id="KW-1185">Reference proteome</keyword>
<evidence type="ECO:0000259" key="3">
    <source>
        <dbReference type="Pfam" id="PF08953"/>
    </source>
</evidence>
<evidence type="ECO:0000313" key="5">
    <source>
        <dbReference type="Proteomes" id="UP001488838"/>
    </source>
</evidence>